<protein>
    <submittedName>
        <fullName evidence="2">Uncharacterized protein</fullName>
    </submittedName>
</protein>
<comment type="caution">
    <text evidence="2">The sequence shown here is derived from an EMBL/GenBank/DDBJ whole genome shotgun (WGS) entry which is preliminary data.</text>
</comment>
<gene>
    <name evidence="2" type="ORF">Agub_g2691</name>
</gene>
<feature type="compositionally biased region" description="Gly residues" evidence="1">
    <location>
        <begin position="533"/>
        <end position="550"/>
    </location>
</feature>
<dbReference type="PANTHER" id="PTHR40430">
    <property type="entry name" value="T. BRUCEI SPP.-SPECIFIC PROTEIN"/>
    <property type="match status" value="1"/>
</dbReference>
<evidence type="ECO:0000256" key="1">
    <source>
        <dbReference type="SAM" id="MobiDB-lite"/>
    </source>
</evidence>
<feature type="compositionally biased region" description="Low complexity" evidence="1">
    <location>
        <begin position="462"/>
        <end position="489"/>
    </location>
</feature>
<feature type="compositionally biased region" description="Pro residues" evidence="1">
    <location>
        <begin position="490"/>
        <end position="513"/>
    </location>
</feature>
<evidence type="ECO:0000313" key="3">
    <source>
        <dbReference type="Proteomes" id="UP001054857"/>
    </source>
</evidence>
<dbReference type="AlphaFoldDB" id="A0AAD3HIK6"/>
<proteinExistence type="predicted"/>
<feature type="region of interest" description="Disordered" evidence="1">
    <location>
        <begin position="1"/>
        <end position="101"/>
    </location>
</feature>
<feature type="compositionally biased region" description="Low complexity" evidence="1">
    <location>
        <begin position="551"/>
        <end position="560"/>
    </location>
</feature>
<accession>A0AAD3HIK6</accession>
<reference evidence="2 3" key="1">
    <citation type="journal article" date="2021" name="Sci. Rep.">
        <title>Genome sequencing of the multicellular alga Astrephomene provides insights into convergent evolution of germ-soma differentiation.</title>
        <authorList>
            <person name="Yamashita S."/>
            <person name="Yamamoto K."/>
            <person name="Matsuzaki R."/>
            <person name="Suzuki S."/>
            <person name="Yamaguchi H."/>
            <person name="Hirooka S."/>
            <person name="Minakuchi Y."/>
            <person name="Miyagishima S."/>
            <person name="Kawachi M."/>
            <person name="Toyoda A."/>
            <person name="Nozaki H."/>
        </authorList>
    </citation>
    <scope>NUCLEOTIDE SEQUENCE [LARGE SCALE GENOMIC DNA]</scope>
    <source>
        <strain evidence="2 3">NIES-4017</strain>
    </source>
</reference>
<feature type="compositionally biased region" description="Low complexity" evidence="1">
    <location>
        <begin position="514"/>
        <end position="527"/>
    </location>
</feature>
<dbReference type="EMBL" id="BMAR01000002">
    <property type="protein sequence ID" value="GFR41901.1"/>
    <property type="molecule type" value="Genomic_DNA"/>
</dbReference>
<dbReference type="PANTHER" id="PTHR40430:SF1">
    <property type="entry name" value="T. BRUCEI SPP.-SPECIFIC PROTEIN"/>
    <property type="match status" value="1"/>
</dbReference>
<feature type="region of interest" description="Disordered" evidence="1">
    <location>
        <begin position="452"/>
        <end position="560"/>
    </location>
</feature>
<keyword evidence="3" id="KW-1185">Reference proteome</keyword>
<evidence type="ECO:0000313" key="2">
    <source>
        <dbReference type="EMBL" id="GFR41901.1"/>
    </source>
</evidence>
<sequence>MAEPLSNQCINDGLGDQQESIAERRGLQESGDAASTSQKRGTEQDGAGVTATFQGEMPGRRRTGSASRDSPYQPEGLQPQAEVAQSGNGDYSPGDPGDCPDDALAALAAAARDDVVGQLPRYAAPSLASCLPAYRNEEQEFILRTFAGGNYDMLRHLPDSIREQQVLAARSARQEAARTFLLPGQLGSQLRLRSGPPNQQGLFTAFEYIPSRYSLAAELASKERVASEATRLTIGRGQEFKPVVAQPLQKQQEIGPKTGYVYLAGPYEDTEDLRLSERSHTSSSAVNPPFIPAGCQKLGADVPTRPAALEMMKNTKRALEADWEGAVISLFENEHDCWVVCFQEASVDGGLAGLSAYMNVFVRTNPVATEYRLTKVVEYWSCSPGDGCVYFVMRPPWVAPQRLETFFTLHPEERDWRTSFPVAEMEAVRRARRKALDAGDDELEVDQRMRQMSLRSHHSTTPHSGLGSAPASASTPATTASASAHTPASLPLPPLPALPPQQQPQNPPPPQLSPPSGLGASASASSLPLPPSGGVGPGAGAAGGAGGGGPSPAAASSLPAGATRTLAASAASGMGM</sequence>
<dbReference type="Proteomes" id="UP001054857">
    <property type="component" value="Unassembled WGS sequence"/>
</dbReference>
<feature type="compositionally biased region" description="Low complexity" evidence="1">
    <location>
        <begin position="89"/>
        <end position="101"/>
    </location>
</feature>
<feature type="compositionally biased region" description="Polar residues" evidence="1">
    <location>
        <begin position="1"/>
        <end position="10"/>
    </location>
</feature>
<organism evidence="2 3">
    <name type="scientific">Astrephomene gubernaculifera</name>
    <dbReference type="NCBI Taxonomy" id="47775"/>
    <lineage>
        <taxon>Eukaryota</taxon>
        <taxon>Viridiplantae</taxon>
        <taxon>Chlorophyta</taxon>
        <taxon>core chlorophytes</taxon>
        <taxon>Chlorophyceae</taxon>
        <taxon>CS clade</taxon>
        <taxon>Chlamydomonadales</taxon>
        <taxon>Astrephomenaceae</taxon>
        <taxon>Astrephomene</taxon>
    </lineage>
</organism>
<name>A0AAD3HIK6_9CHLO</name>